<keyword evidence="2" id="KW-1185">Reference proteome</keyword>
<dbReference type="AlphaFoldDB" id="A0AAN7AD64"/>
<accession>A0AAN7AD64</accession>
<proteinExistence type="predicted"/>
<protein>
    <submittedName>
        <fullName evidence="1">Uncharacterized protein</fullName>
    </submittedName>
</protein>
<gene>
    <name evidence="1" type="ORF">QBC35DRAFT_396448</name>
</gene>
<name>A0AAN7AD64_9PEZI</name>
<reference evidence="1" key="2">
    <citation type="submission" date="2023-05" db="EMBL/GenBank/DDBJ databases">
        <authorList>
            <consortium name="Lawrence Berkeley National Laboratory"/>
            <person name="Steindorff A."/>
            <person name="Hensen N."/>
            <person name="Bonometti L."/>
            <person name="Westerberg I."/>
            <person name="Brannstrom I.O."/>
            <person name="Guillou S."/>
            <person name="Cros-Aarteil S."/>
            <person name="Calhoun S."/>
            <person name="Haridas S."/>
            <person name="Kuo A."/>
            <person name="Mondo S."/>
            <person name="Pangilinan J."/>
            <person name="Riley R."/>
            <person name="Labutti K."/>
            <person name="Andreopoulos B."/>
            <person name="Lipzen A."/>
            <person name="Chen C."/>
            <person name="Yanf M."/>
            <person name="Daum C."/>
            <person name="Ng V."/>
            <person name="Clum A."/>
            <person name="Ohm R."/>
            <person name="Martin F."/>
            <person name="Silar P."/>
            <person name="Natvig D."/>
            <person name="Lalanne C."/>
            <person name="Gautier V."/>
            <person name="Ament-Velasquez S.L."/>
            <person name="Kruys A."/>
            <person name="Hutchinson M.I."/>
            <person name="Powell A.J."/>
            <person name="Barry K."/>
            <person name="Miller A.N."/>
            <person name="Grigoriev I.V."/>
            <person name="Debuchy R."/>
            <person name="Gladieux P."/>
            <person name="Thoren M.H."/>
            <person name="Johannesson H."/>
        </authorList>
    </citation>
    <scope>NUCLEOTIDE SEQUENCE</scope>
    <source>
        <strain evidence="1">PSN309</strain>
    </source>
</reference>
<evidence type="ECO:0000313" key="2">
    <source>
        <dbReference type="Proteomes" id="UP001302126"/>
    </source>
</evidence>
<reference evidence="1" key="1">
    <citation type="journal article" date="2023" name="Mol. Phylogenet. Evol.">
        <title>Genome-scale phylogeny and comparative genomics of the fungal order Sordariales.</title>
        <authorList>
            <person name="Hensen N."/>
            <person name="Bonometti L."/>
            <person name="Westerberg I."/>
            <person name="Brannstrom I.O."/>
            <person name="Guillou S."/>
            <person name="Cros-Aarteil S."/>
            <person name="Calhoun S."/>
            <person name="Haridas S."/>
            <person name="Kuo A."/>
            <person name="Mondo S."/>
            <person name="Pangilinan J."/>
            <person name="Riley R."/>
            <person name="LaButti K."/>
            <person name="Andreopoulos B."/>
            <person name="Lipzen A."/>
            <person name="Chen C."/>
            <person name="Yan M."/>
            <person name="Daum C."/>
            <person name="Ng V."/>
            <person name="Clum A."/>
            <person name="Steindorff A."/>
            <person name="Ohm R.A."/>
            <person name="Martin F."/>
            <person name="Silar P."/>
            <person name="Natvig D.O."/>
            <person name="Lalanne C."/>
            <person name="Gautier V."/>
            <person name="Ament-Velasquez S.L."/>
            <person name="Kruys A."/>
            <person name="Hutchinson M.I."/>
            <person name="Powell A.J."/>
            <person name="Barry K."/>
            <person name="Miller A.N."/>
            <person name="Grigoriev I.V."/>
            <person name="Debuchy R."/>
            <person name="Gladieux P."/>
            <person name="Hiltunen Thoren M."/>
            <person name="Johannesson H."/>
        </authorList>
    </citation>
    <scope>NUCLEOTIDE SEQUENCE</scope>
    <source>
        <strain evidence="1">PSN309</strain>
    </source>
</reference>
<organism evidence="1 2">
    <name type="scientific">Podospora australis</name>
    <dbReference type="NCBI Taxonomy" id="1536484"/>
    <lineage>
        <taxon>Eukaryota</taxon>
        <taxon>Fungi</taxon>
        <taxon>Dikarya</taxon>
        <taxon>Ascomycota</taxon>
        <taxon>Pezizomycotina</taxon>
        <taxon>Sordariomycetes</taxon>
        <taxon>Sordariomycetidae</taxon>
        <taxon>Sordariales</taxon>
        <taxon>Podosporaceae</taxon>
        <taxon>Podospora</taxon>
    </lineage>
</organism>
<evidence type="ECO:0000313" key="1">
    <source>
        <dbReference type="EMBL" id="KAK4182199.1"/>
    </source>
</evidence>
<dbReference type="EMBL" id="MU864717">
    <property type="protein sequence ID" value="KAK4182199.1"/>
    <property type="molecule type" value="Genomic_DNA"/>
</dbReference>
<dbReference type="Proteomes" id="UP001302126">
    <property type="component" value="Unassembled WGS sequence"/>
</dbReference>
<dbReference type="Gene3D" id="2.40.70.10">
    <property type="entry name" value="Acid Proteases"/>
    <property type="match status" value="1"/>
</dbReference>
<dbReference type="InterPro" id="IPR021109">
    <property type="entry name" value="Peptidase_aspartic_dom_sf"/>
</dbReference>
<comment type="caution">
    <text evidence="1">The sequence shown here is derived from an EMBL/GenBank/DDBJ whole genome shotgun (WGS) entry which is preliminary data.</text>
</comment>
<feature type="non-terminal residue" evidence="1">
    <location>
        <position position="81"/>
    </location>
</feature>
<sequence length="81" mass="9744">MIVDTSHDVILGQHFFAKHDIMVDCNRQRLLFPETWTPRSDWWNNIPMDEAGKLLASPEFQKDVEKREKMMDLEDRRRRDG</sequence>